<proteinExistence type="predicted"/>
<reference evidence="1 2" key="1">
    <citation type="submission" date="2019-02" db="EMBL/GenBank/DDBJ databases">
        <title>Deep-cultivation of Planctomycetes and their phenomic and genomic characterization uncovers novel biology.</title>
        <authorList>
            <person name="Wiegand S."/>
            <person name="Jogler M."/>
            <person name="Boedeker C."/>
            <person name="Pinto D."/>
            <person name="Vollmers J."/>
            <person name="Rivas-Marin E."/>
            <person name="Kohn T."/>
            <person name="Peeters S.H."/>
            <person name="Heuer A."/>
            <person name="Rast P."/>
            <person name="Oberbeckmann S."/>
            <person name="Bunk B."/>
            <person name="Jeske O."/>
            <person name="Meyerdierks A."/>
            <person name="Storesund J.E."/>
            <person name="Kallscheuer N."/>
            <person name="Luecker S."/>
            <person name="Lage O.M."/>
            <person name="Pohl T."/>
            <person name="Merkel B.J."/>
            <person name="Hornburger P."/>
            <person name="Mueller R.-W."/>
            <person name="Bruemmer F."/>
            <person name="Labrenz M."/>
            <person name="Spormann A.M."/>
            <person name="Op den Camp H."/>
            <person name="Overmann J."/>
            <person name="Amann R."/>
            <person name="Jetten M.S.M."/>
            <person name="Mascher T."/>
            <person name="Medema M.H."/>
            <person name="Devos D.P."/>
            <person name="Kaster A.-K."/>
            <person name="Ovreas L."/>
            <person name="Rohde M."/>
            <person name="Galperin M.Y."/>
            <person name="Jogler C."/>
        </authorList>
    </citation>
    <scope>NUCLEOTIDE SEQUENCE [LARGE SCALE GENOMIC DNA]</scope>
    <source>
        <strain evidence="1 2">ElP</strain>
    </source>
</reference>
<protein>
    <submittedName>
        <fullName evidence="1">Uncharacterized protein</fullName>
    </submittedName>
</protein>
<dbReference type="Proteomes" id="UP000317835">
    <property type="component" value="Chromosome"/>
</dbReference>
<name>A0A518H071_9BACT</name>
<accession>A0A518H071</accession>
<dbReference type="OrthoDB" id="281357at2"/>
<evidence type="ECO:0000313" key="1">
    <source>
        <dbReference type="EMBL" id="QDV34233.1"/>
    </source>
</evidence>
<organism evidence="1 2">
    <name type="scientific">Tautonia plasticadhaerens</name>
    <dbReference type="NCBI Taxonomy" id="2527974"/>
    <lineage>
        <taxon>Bacteria</taxon>
        <taxon>Pseudomonadati</taxon>
        <taxon>Planctomycetota</taxon>
        <taxon>Planctomycetia</taxon>
        <taxon>Isosphaerales</taxon>
        <taxon>Isosphaeraceae</taxon>
        <taxon>Tautonia</taxon>
    </lineage>
</organism>
<evidence type="ECO:0000313" key="2">
    <source>
        <dbReference type="Proteomes" id="UP000317835"/>
    </source>
</evidence>
<dbReference type="AlphaFoldDB" id="A0A518H071"/>
<keyword evidence="2" id="KW-1185">Reference proteome</keyword>
<dbReference type="RefSeq" id="WP_145268986.1">
    <property type="nucleotide sequence ID" value="NZ_CP036426.1"/>
</dbReference>
<gene>
    <name evidence="1" type="ORF">ElP_21180</name>
</gene>
<dbReference type="KEGG" id="tpla:ElP_21180"/>
<sequence length="89" mass="10446">MADRNYSPHQQKIIKRYYENFDAIKSQRLSDLAAELYLAEGKKRDRLWTQVSDLLTRLEFPASRIDHLMQKRDPALLVGIIKELDSKQG</sequence>
<dbReference type="EMBL" id="CP036426">
    <property type="protein sequence ID" value="QDV34233.1"/>
    <property type="molecule type" value="Genomic_DNA"/>
</dbReference>